<comment type="caution">
    <text evidence="6">The sequence shown here is derived from an EMBL/GenBank/DDBJ whole genome shotgun (WGS) entry which is preliminary data.</text>
</comment>
<protein>
    <recommendedName>
        <fullName evidence="5">MD-2-related lipid-recognition domain-containing protein</fullName>
    </recommendedName>
</protein>
<dbReference type="InterPro" id="IPR014756">
    <property type="entry name" value="Ig_E-set"/>
</dbReference>
<dbReference type="SMART" id="SM00737">
    <property type="entry name" value="ML"/>
    <property type="match status" value="1"/>
</dbReference>
<organism evidence="6 7">
    <name type="scientific">Loxostege sticticalis</name>
    <name type="common">Beet webworm moth</name>
    <dbReference type="NCBI Taxonomy" id="481309"/>
    <lineage>
        <taxon>Eukaryota</taxon>
        <taxon>Metazoa</taxon>
        <taxon>Ecdysozoa</taxon>
        <taxon>Arthropoda</taxon>
        <taxon>Hexapoda</taxon>
        <taxon>Insecta</taxon>
        <taxon>Pterygota</taxon>
        <taxon>Neoptera</taxon>
        <taxon>Endopterygota</taxon>
        <taxon>Lepidoptera</taxon>
        <taxon>Glossata</taxon>
        <taxon>Ditrysia</taxon>
        <taxon>Pyraloidea</taxon>
        <taxon>Crambidae</taxon>
        <taxon>Pyraustinae</taxon>
        <taxon>Loxostege</taxon>
    </lineage>
</organism>
<dbReference type="PANTHER" id="PTHR11306:SF55">
    <property type="entry name" value="GEO08227P1-RELATED"/>
    <property type="match status" value="1"/>
</dbReference>
<dbReference type="Proteomes" id="UP001549921">
    <property type="component" value="Unassembled WGS sequence"/>
</dbReference>
<evidence type="ECO:0000259" key="5">
    <source>
        <dbReference type="SMART" id="SM00737"/>
    </source>
</evidence>
<feature type="domain" description="MD-2-related lipid-recognition" evidence="5">
    <location>
        <begin position="21"/>
        <end position="146"/>
    </location>
</feature>
<accession>A0ABD0SUS4</accession>
<dbReference type="AlphaFoldDB" id="A0ABD0SUS4"/>
<gene>
    <name evidence="6" type="ORF">ABMA28_004208</name>
</gene>
<keyword evidence="4" id="KW-0732">Signal</keyword>
<evidence type="ECO:0000313" key="7">
    <source>
        <dbReference type="Proteomes" id="UP001549921"/>
    </source>
</evidence>
<dbReference type="Gene3D" id="2.60.40.770">
    <property type="match status" value="1"/>
</dbReference>
<proteinExistence type="inferred from homology"/>
<name>A0ABD0SUS4_LOXSC</name>
<sequence length="149" mass="16442">MKRVAVILAVLAVAAAEVAVIHKCEKVSQDACTINELRINPCSKSPCLLRKGRNASMEFDYTPNFSTDKLTTAVYWADDPSEAPFSTVGVIDACPHTTCPAVAGTQNTLTYGLYIGKKLPKGKFMFRWKLWNTDDSSQVCCFETQVELK</sequence>
<dbReference type="Pfam" id="PF02221">
    <property type="entry name" value="E1_DerP2_DerF2"/>
    <property type="match status" value="1"/>
</dbReference>
<reference evidence="6 7" key="1">
    <citation type="submission" date="2024-06" db="EMBL/GenBank/DDBJ databases">
        <title>A chromosome-level genome assembly of beet webworm, Loxostege sticticalis.</title>
        <authorList>
            <person name="Zhang Y."/>
        </authorList>
    </citation>
    <scope>NUCLEOTIDE SEQUENCE [LARGE SCALE GENOMIC DNA]</scope>
    <source>
        <strain evidence="6">AQ028</strain>
        <tissue evidence="6">Male pupae</tissue>
    </source>
</reference>
<dbReference type="SUPFAM" id="SSF81296">
    <property type="entry name" value="E set domains"/>
    <property type="match status" value="1"/>
</dbReference>
<dbReference type="PANTHER" id="PTHR11306">
    <property type="entry name" value="NIEMANN PICK TYPE C2 PROTEIN NPC2-RELATED"/>
    <property type="match status" value="1"/>
</dbReference>
<evidence type="ECO:0000256" key="1">
    <source>
        <dbReference type="ARBA" id="ARBA00004613"/>
    </source>
</evidence>
<dbReference type="FunFam" id="2.60.40.770:FF:000001">
    <property type="entry name" value="NPC intracellular cholesterol transporter 2"/>
    <property type="match status" value="1"/>
</dbReference>
<evidence type="ECO:0000256" key="4">
    <source>
        <dbReference type="SAM" id="SignalP"/>
    </source>
</evidence>
<evidence type="ECO:0000256" key="2">
    <source>
        <dbReference type="ARBA" id="ARBA00006370"/>
    </source>
</evidence>
<keyword evidence="3" id="KW-0964">Secreted</keyword>
<evidence type="ECO:0000256" key="3">
    <source>
        <dbReference type="ARBA" id="ARBA00022525"/>
    </source>
</evidence>
<dbReference type="EMBL" id="JBEDNZ010000015">
    <property type="protein sequence ID" value="KAL0829439.1"/>
    <property type="molecule type" value="Genomic_DNA"/>
</dbReference>
<comment type="similarity">
    <text evidence="2">Belongs to the NPC2 family.</text>
</comment>
<evidence type="ECO:0000313" key="6">
    <source>
        <dbReference type="EMBL" id="KAL0829439.1"/>
    </source>
</evidence>
<feature type="signal peptide" evidence="4">
    <location>
        <begin position="1"/>
        <end position="16"/>
    </location>
</feature>
<dbReference type="GO" id="GO:0005576">
    <property type="term" value="C:extracellular region"/>
    <property type="evidence" value="ECO:0007669"/>
    <property type="project" value="UniProtKB-SubCell"/>
</dbReference>
<dbReference type="InterPro" id="IPR003172">
    <property type="entry name" value="ML_dom"/>
</dbReference>
<dbReference type="InterPro" id="IPR039670">
    <property type="entry name" value="NPC2-like"/>
</dbReference>
<comment type="subcellular location">
    <subcellularLocation>
        <location evidence="1">Secreted</location>
    </subcellularLocation>
</comment>
<feature type="chain" id="PRO_5044820328" description="MD-2-related lipid-recognition domain-containing protein" evidence="4">
    <location>
        <begin position="17"/>
        <end position="149"/>
    </location>
</feature>